<dbReference type="InParanoid" id="C3Z0R3"/>
<feature type="domain" description="KAP NTPase" evidence="3">
    <location>
        <begin position="376"/>
        <end position="853"/>
    </location>
</feature>
<dbReference type="InterPro" id="IPR011646">
    <property type="entry name" value="KAP_P-loop"/>
</dbReference>
<feature type="region of interest" description="Disordered" evidence="1">
    <location>
        <begin position="896"/>
        <end position="946"/>
    </location>
</feature>
<dbReference type="AlphaFoldDB" id="C3Z0R3"/>
<dbReference type="STRING" id="7739.C3Z0R3"/>
<feature type="region of interest" description="Disordered" evidence="1">
    <location>
        <begin position="23"/>
        <end position="74"/>
    </location>
</feature>
<feature type="compositionally biased region" description="Basic and acidic residues" evidence="1">
    <location>
        <begin position="262"/>
        <end position="280"/>
    </location>
</feature>
<feature type="transmembrane region" description="Helical" evidence="2">
    <location>
        <begin position="455"/>
        <end position="479"/>
    </location>
</feature>
<keyword evidence="2" id="KW-0812">Transmembrane</keyword>
<evidence type="ECO:0000259" key="3">
    <source>
        <dbReference type="Pfam" id="PF07693"/>
    </source>
</evidence>
<feature type="transmembrane region" description="Helical" evidence="2">
    <location>
        <begin position="682"/>
        <end position="701"/>
    </location>
</feature>
<name>C3Z0R3_BRAFL</name>
<organism>
    <name type="scientific">Branchiostoma floridae</name>
    <name type="common">Florida lancelet</name>
    <name type="synonym">Amphioxus</name>
    <dbReference type="NCBI Taxonomy" id="7739"/>
    <lineage>
        <taxon>Eukaryota</taxon>
        <taxon>Metazoa</taxon>
        <taxon>Chordata</taxon>
        <taxon>Cephalochordata</taxon>
        <taxon>Leptocardii</taxon>
        <taxon>Amphioxiformes</taxon>
        <taxon>Branchiostomatidae</taxon>
        <taxon>Branchiostoma</taxon>
    </lineage>
</organism>
<dbReference type="eggNOG" id="KOG0502">
    <property type="taxonomic scope" value="Eukaryota"/>
</dbReference>
<feature type="compositionally biased region" description="Polar residues" evidence="1">
    <location>
        <begin position="936"/>
        <end position="946"/>
    </location>
</feature>
<protein>
    <recommendedName>
        <fullName evidence="3">KAP NTPase domain-containing protein</fullName>
    </recommendedName>
</protein>
<feature type="region of interest" description="Disordered" evidence="1">
    <location>
        <begin position="92"/>
        <end position="192"/>
    </location>
</feature>
<dbReference type="PANTHER" id="PTHR22674">
    <property type="entry name" value="NTPASE, KAP FAMILY P-LOOP DOMAIN-CONTAINING 1"/>
    <property type="match status" value="1"/>
</dbReference>
<dbReference type="Pfam" id="PF07693">
    <property type="entry name" value="KAP_NTPase"/>
    <property type="match status" value="1"/>
</dbReference>
<feature type="region of interest" description="Disordered" evidence="1">
    <location>
        <begin position="262"/>
        <end position="322"/>
    </location>
</feature>
<evidence type="ECO:0000313" key="4">
    <source>
        <dbReference type="EMBL" id="EEN53817.1"/>
    </source>
</evidence>
<accession>C3Z0R3</accession>
<feature type="transmembrane region" description="Helical" evidence="2">
    <location>
        <begin position="485"/>
        <end position="505"/>
    </location>
</feature>
<evidence type="ECO:0000256" key="2">
    <source>
        <dbReference type="SAM" id="Phobius"/>
    </source>
</evidence>
<evidence type="ECO:0000256" key="1">
    <source>
        <dbReference type="SAM" id="MobiDB-lite"/>
    </source>
</evidence>
<sequence>MASPEPEPWKGKIIRYKKLSSVDGEEIRNESSSSEEDLKTRIKKLAENGTGTDRERGYYGSGTDGERDCSAENARSAERLALDEASVVVDTWERGAVPKSPDQWSSARSSLVWEDDEPEKSSETDQRVVTENGYHLADVRLPAPPVHRKTYNKPIELLEGSSSSSSSLTPPYHTPARVEPNSKRTAGPVKIGLPEERLSAKCTERVANGEYLQEHVDHFWPEGLSNHGERVSIEMPDEVVISSHPKELIGTEMPDEVGIAERLSKDRAKPGRPGERDGSSHEVPGARVINDEPKEIIMEEPTSAGSPGVRFTSTPTGSGDTEPISISNVIADFQEVINEIPVTETPLSSGSSQALSPLRWDTHLPSAARTGDPLGYDIYARSIAEIVTDEMTEMPLTVGIYGGWGMGKTYLLGKMKEMVDEIIGKKRREHERYVEGEVDGLEQNKSREQKTRFPTALFSVLLALFLLSLAATVACAFHFDRVWVVFLVGTVTAFILLVATLLYGFRRQILGFCTERVSLLQKSNPMHWMVGIYLEWVKPPNMEEKPQHNNLQYEVRTTLLFTMSPALNIDPPPQYDGKNTAHQVIWVHFNAWEFSGCKVLWAGIVTTLCDAIEGKVGSRPTRFFRVIQGQLNGGKKKALFRRAWFKLLLSAVGVVILVVIVLILVFSGGAAELDKFMQGPQIKAIIGSITGFLGLGIVVHLRKGVDMVKNMAKSQKEKLDAQMKKPDFAEQLGFMSEVKSEVQTVTSLLRFLERVMGIQYRVIIVVDDLDCCPGDRVVGVLEAMNILLSDEESNIISIVAMDPKIIVNCLESRLTDTITNNSSGYEYLKRIVQFPVCLPEPSVADRRKLLYTVVEGKSGILVRKFVSVKTGRISFKAGTKARQILLKDSLGQTSTKGRPSLWTALPDAPFGLENQDGSHQGVWKQDGGNKDVPNQYGDTQEGPTAPLLSTTQQLDEVDAAERMFKAALETQVSTHEVLNNFRQDVVSESNKDYLGDVIQALDDDDGNADNDIMPYIHGNALHITSLYHILRMTVKVLRHRQLLQCITPRQVASWVILVEQWPYRISWVLQYVEDCQQKDRIRRRCHQAAGRDGQSSRLCEEGKDEISNDTALDYVFDKVKPEMAQVDPEGFRRLNNLDGDPEMFELLLTESKFTVKDLMNLLPCTINLDYSIQRRIATARELFVQ</sequence>
<reference evidence="4" key="1">
    <citation type="journal article" date="2008" name="Nature">
        <title>The amphioxus genome and the evolution of the chordate karyotype.</title>
        <authorList>
            <consortium name="US DOE Joint Genome Institute (JGI-PGF)"/>
            <person name="Putnam N.H."/>
            <person name="Butts T."/>
            <person name="Ferrier D.E.K."/>
            <person name="Furlong R.F."/>
            <person name="Hellsten U."/>
            <person name="Kawashima T."/>
            <person name="Robinson-Rechavi M."/>
            <person name="Shoguchi E."/>
            <person name="Terry A."/>
            <person name="Yu J.-K."/>
            <person name="Benito-Gutierrez E.L."/>
            <person name="Dubchak I."/>
            <person name="Garcia-Fernandez J."/>
            <person name="Gibson-Brown J.J."/>
            <person name="Grigoriev I.V."/>
            <person name="Horton A.C."/>
            <person name="de Jong P.J."/>
            <person name="Jurka J."/>
            <person name="Kapitonov V.V."/>
            <person name="Kohara Y."/>
            <person name="Kuroki Y."/>
            <person name="Lindquist E."/>
            <person name="Lucas S."/>
            <person name="Osoegawa K."/>
            <person name="Pennacchio L.A."/>
            <person name="Salamov A.A."/>
            <person name="Satou Y."/>
            <person name="Sauka-Spengler T."/>
            <person name="Schmutz J."/>
            <person name="Shin-I T."/>
            <person name="Toyoda A."/>
            <person name="Bronner-Fraser M."/>
            <person name="Fujiyama A."/>
            <person name="Holland L.Z."/>
            <person name="Holland P.W.H."/>
            <person name="Satoh N."/>
            <person name="Rokhsar D.S."/>
        </authorList>
    </citation>
    <scope>NUCLEOTIDE SEQUENCE [LARGE SCALE GENOMIC DNA]</scope>
    <source>
        <strain evidence="4">S238N-H82</strain>
        <tissue evidence="4">Testes</tissue>
    </source>
</reference>
<dbReference type="EMBL" id="GG666570">
    <property type="protein sequence ID" value="EEN53817.1"/>
    <property type="molecule type" value="Genomic_DNA"/>
</dbReference>
<feature type="compositionally biased region" description="Basic and acidic residues" evidence="1">
    <location>
        <begin position="64"/>
        <end position="74"/>
    </location>
</feature>
<feature type="transmembrane region" description="Helical" evidence="2">
    <location>
        <begin position="644"/>
        <end position="670"/>
    </location>
</feature>
<dbReference type="InterPro" id="IPR052754">
    <property type="entry name" value="NTPase_KAP_P-loop"/>
</dbReference>
<keyword evidence="2" id="KW-1133">Transmembrane helix</keyword>
<proteinExistence type="predicted"/>
<feature type="compositionally biased region" description="Polar residues" evidence="1">
    <location>
        <begin position="311"/>
        <end position="322"/>
    </location>
</feature>
<feature type="compositionally biased region" description="Basic and acidic residues" evidence="1">
    <location>
        <begin position="36"/>
        <end position="57"/>
    </location>
</feature>
<feature type="compositionally biased region" description="Basic and acidic residues" evidence="1">
    <location>
        <begin position="119"/>
        <end position="128"/>
    </location>
</feature>
<gene>
    <name evidence="4" type="ORF">BRAFLDRAFT_100560</name>
</gene>
<keyword evidence="2" id="KW-0472">Membrane</keyword>
<dbReference type="PANTHER" id="PTHR22674:SF6">
    <property type="entry name" value="NTPASE KAP FAMILY P-LOOP DOMAIN-CONTAINING PROTEIN 1"/>
    <property type="match status" value="1"/>
</dbReference>